<dbReference type="Proteomes" id="UP000824041">
    <property type="component" value="Unassembled WGS sequence"/>
</dbReference>
<comment type="similarity">
    <text evidence="1">Belongs to the ROK (NagC/XylR) family.</text>
</comment>
<evidence type="ECO:0000256" key="1">
    <source>
        <dbReference type="ARBA" id="ARBA00006479"/>
    </source>
</evidence>
<dbReference type="AlphaFoldDB" id="A0A9D2DSE2"/>
<dbReference type="InterPro" id="IPR000600">
    <property type="entry name" value="ROK"/>
</dbReference>
<reference evidence="2" key="1">
    <citation type="journal article" date="2021" name="PeerJ">
        <title>Extensive microbial diversity within the chicken gut microbiome revealed by metagenomics and culture.</title>
        <authorList>
            <person name="Gilroy R."/>
            <person name="Ravi A."/>
            <person name="Getino M."/>
            <person name="Pursley I."/>
            <person name="Horton D.L."/>
            <person name="Alikhan N.F."/>
            <person name="Baker D."/>
            <person name="Gharbi K."/>
            <person name="Hall N."/>
            <person name="Watson M."/>
            <person name="Adriaenssens E.M."/>
            <person name="Foster-Nyarko E."/>
            <person name="Jarju S."/>
            <person name="Secka A."/>
            <person name="Antonio M."/>
            <person name="Oren A."/>
            <person name="Chaudhuri R.R."/>
            <person name="La Ragione R."/>
            <person name="Hildebrand F."/>
            <person name="Pallen M.J."/>
        </authorList>
    </citation>
    <scope>NUCLEOTIDE SEQUENCE</scope>
    <source>
        <strain evidence="2">14324</strain>
    </source>
</reference>
<evidence type="ECO:0000313" key="2">
    <source>
        <dbReference type="EMBL" id="HIZ22084.1"/>
    </source>
</evidence>
<dbReference type="Pfam" id="PF00480">
    <property type="entry name" value="ROK"/>
    <property type="match status" value="1"/>
</dbReference>
<proteinExistence type="inferred from homology"/>
<accession>A0A9D2DSE2</accession>
<dbReference type="InterPro" id="IPR043129">
    <property type="entry name" value="ATPase_NBD"/>
</dbReference>
<sequence length="308" mass="34101">MKNYLVLDAGGTFIKYALMDENAVILEKDKAATPSYLNSGKEDFYQVLDGIVEKYRSMLSGIAISMPGMLDSQKGYCMTAGYLTYLAGTPVADELSLRYGFPVTVENDGKCAALAEYWKGSLKGCTNGAVVVLGSGVAGGLILNGRLYRGSHFTAGEYSYICNHEERFEEMDSFWGMNGAANGLFRIAAKHLGGDWQDYDGFEVFRRANEGDPKTLMALKEYTDSLGVQIYNLNILLDLDIIAIGGGISQQPLLLEYLKKSLEEIDHKNPLRTLTPYIPRPQITNCTYYNDSNLIGALYHYMKLKGEL</sequence>
<name>A0A9D2DSE2_9FIRM</name>
<dbReference type="EMBL" id="DXBU01000062">
    <property type="protein sequence ID" value="HIZ22084.1"/>
    <property type="molecule type" value="Genomic_DNA"/>
</dbReference>
<dbReference type="CDD" id="cd24152">
    <property type="entry name" value="ASKHA_NBD_ROK-like"/>
    <property type="match status" value="1"/>
</dbReference>
<dbReference type="Gene3D" id="3.30.420.40">
    <property type="match status" value="2"/>
</dbReference>
<organism evidence="2 3">
    <name type="scientific">Candidatus Blautia faecigallinarum</name>
    <dbReference type="NCBI Taxonomy" id="2838488"/>
    <lineage>
        <taxon>Bacteria</taxon>
        <taxon>Bacillati</taxon>
        <taxon>Bacillota</taxon>
        <taxon>Clostridia</taxon>
        <taxon>Lachnospirales</taxon>
        <taxon>Lachnospiraceae</taxon>
        <taxon>Blautia</taxon>
    </lineage>
</organism>
<comment type="caution">
    <text evidence="2">The sequence shown here is derived from an EMBL/GenBank/DDBJ whole genome shotgun (WGS) entry which is preliminary data.</text>
</comment>
<gene>
    <name evidence="2" type="ORF">IAA21_04695</name>
</gene>
<dbReference type="SUPFAM" id="SSF53067">
    <property type="entry name" value="Actin-like ATPase domain"/>
    <property type="match status" value="1"/>
</dbReference>
<evidence type="ECO:0000313" key="3">
    <source>
        <dbReference type="Proteomes" id="UP000824041"/>
    </source>
</evidence>
<dbReference type="PANTHER" id="PTHR18964:SF170">
    <property type="entry name" value="SUGAR KINASE"/>
    <property type="match status" value="1"/>
</dbReference>
<protein>
    <submittedName>
        <fullName evidence="2">ROK family protein</fullName>
    </submittedName>
</protein>
<dbReference type="PANTHER" id="PTHR18964">
    <property type="entry name" value="ROK (REPRESSOR, ORF, KINASE) FAMILY"/>
    <property type="match status" value="1"/>
</dbReference>
<reference evidence="2" key="2">
    <citation type="submission" date="2021-04" db="EMBL/GenBank/DDBJ databases">
        <authorList>
            <person name="Gilroy R."/>
        </authorList>
    </citation>
    <scope>NUCLEOTIDE SEQUENCE</scope>
    <source>
        <strain evidence="2">14324</strain>
    </source>
</reference>